<keyword evidence="4" id="KW-1185">Reference proteome</keyword>
<dbReference type="STRING" id="765440.A0A0C3BC69"/>
<dbReference type="Pfam" id="PF02567">
    <property type="entry name" value="PhzC-PhzF"/>
    <property type="match status" value="1"/>
</dbReference>
<dbReference type="Proteomes" id="UP000054166">
    <property type="component" value="Unassembled WGS sequence"/>
</dbReference>
<reference evidence="3 4" key="1">
    <citation type="submission" date="2014-04" db="EMBL/GenBank/DDBJ databases">
        <authorList>
            <consortium name="DOE Joint Genome Institute"/>
            <person name="Kuo A."/>
            <person name="Tarkka M."/>
            <person name="Buscot F."/>
            <person name="Kohler A."/>
            <person name="Nagy L.G."/>
            <person name="Floudas D."/>
            <person name="Copeland A."/>
            <person name="Barry K.W."/>
            <person name="Cichocki N."/>
            <person name="Veneault-Fourrey C."/>
            <person name="LaButti K."/>
            <person name="Lindquist E.A."/>
            <person name="Lipzen A."/>
            <person name="Lundell T."/>
            <person name="Morin E."/>
            <person name="Murat C."/>
            <person name="Sun H."/>
            <person name="Tunlid A."/>
            <person name="Henrissat B."/>
            <person name="Grigoriev I.V."/>
            <person name="Hibbett D.S."/>
            <person name="Martin F."/>
            <person name="Nordberg H.P."/>
            <person name="Cantor M.N."/>
            <person name="Hua S.X."/>
        </authorList>
    </citation>
    <scope>NUCLEOTIDE SEQUENCE [LARGE SCALE GENOMIC DNA]</scope>
    <source>
        <strain evidence="3 4">F 1598</strain>
    </source>
</reference>
<dbReference type="InterPro" id="IPR003719">
    <property type="entry name" value="Phenazine_PhzF-like"/>
</dbReference>
<evidence type="ECO:0008006" key="5">
    <source>
        <dbReference type="Google" id="ProtNLM"/>
    </source>
</evidence>
<dbReference type="AlphaFoldDB" id="A0A0C3BC69"/>
<dbReference type="GO" id="GO:0016853">
    <property type="term" value="F:isomerase activity"/>
    <property type="evidence" value="ECO:0007669"/>
    <property type="project" value="UniProtKB-KW"/>
</dbReference>
<dbReference type="Gene3D" id="3.10.310.10">
    <property type="entry name" value="Diaminopimelate Epimerase, Chain A, domain 1"/>
    <property type="match status" value="2"/>
</dbReference>
<evidence type="ECO:0000313" key="3">
    <source>
        <dbReference type="EMBL" id="KIM74922.1"/>
    </source>
</evidence>
<dbReference type="PIRSF" id="PIRSF016184">
    <property type="entry name" value="PhzC_PhzF"/>
    <property type="match status" value="1"/>
</dbReference>
<accession>A0A0C3BC69</accession>
<dbReference type="PANTHER" id="PTHR13774:SF17">
    <property type="entry name" value="PHENAZINE BIOSYNTHESIS-LIKE DOMAIN-CONTAINING PROTEIN"/>
    <property type="match status" value="1"/>
</dbReference>
<protein>
    <recommendedName>
        <fullName evidence="5">Diaminopimelate epimerase-like protein</fullName>
    </recommendedName>
</protein>
<gene>
    <name evidence="3" type="ORF">PILCRDRAFT_827753</name>
</gene>
<dbReference type="HOGENOM" id="CLU_048756_2_2_1"/>
<evidence type="ECO:0000256" key="1">
    <source>
        <dbReference type="ARBA" id="ARBA00008270"/>
    </source>
</evidence>
<dbReference type="PANTHER" id="PTHR13774">
    <property type="entry name" value="PHENAZINE BIOSYNTHESIS PROTEIN"/>
    <property type="match status" value="1"/>
</dbReference>
<name>A0A0C3BC69_PILCF</name>
<reference evidence="4" key="2">
    <citation type="submission" date="2015-01" db="EMBL/GenBank/DDBJ databases">
        <title>Evolutionary Origins and Diversification of the Mycorrhizal Mutualists.</title>
        <authorList>
            <consortium name="DOE Joint Genome Institute"/>
            <consortium name="Mycorrhizal Genomics Consortium"/>
            <person name="Kohler A."/>
            <person name="Kuo A."/>
            <person name="Nagy L.G."/>
            <person name="Floudas D."/>
            <person name="Copeland A."/>
            <person name="Barry K.W."/>
            <person name="Cichocki N."/>
            <person name="Veneault-Fourrey C."/>
            <person name="LaButti K."/>
            <person name="Lindquist E.A."/>
            <person name="Lipzen A."/>
            <person name="Lundell T."/>
            <person name="Morin E."/>
            <person name="Murat C."/>
            <person name="Riley R."/>
            <person name="Ohm R."/>
            <person name="Sun H."/>
            <person name="Tunlid A."/>
            <person name="Henrissat B."/>
            <person name="Grigoriev I.V."/>
            <person name="Hibbett D.S."/>
            <person name="Martin F."/>
        </authorList>
    </citation>
    <scope>NUCLEOTIDE SEQUENCE [LARGE SCALE GENOMIC DNA]</scope>
    <source>
        <strain evidence="4">F 1598</strain>
    </source>
</reference>
<proteinExistence type="inferred from homology"/>
<organism evidence="3 4">
    <name type="scientific">Piloderma croceum (strain F 1598)</name>
    <dbReference type="NCBI Taxonomy" id="765440"/>
    <lineage>
        <taxon>Eukaryota</taxon>
        <taxon>Fungi</taxon>
        <taxon>Dikarya</taxon>
        <taxon>Basidiomycota</taxon>
        <taxon>Agaricomycotina</taxon>
        <taxon>Agaricomycetes</taxon>
        <taxon>Agaricomycetidae</taxon>
        <taxon>Atheliales</taxon>
        <taxon>Atheliaceae</taxon>
        <taxon>Piloderma</taxon>
    </lineage>
</organism>
<evidence type="ECO:0000313" key="4">
    <source>
        <dbReference type="Proteomes" id="UP000054166"/>
    </source>
</evidence>
<dbReference type="OrthoDB" id="75169at2759"/>
<dbReference type="GO" id="GO:0005737">
    <property type="term" value="C:cytoplasm"/>
    <property type="evidence" value="ECO:0007669"/>
    <property type="project" value="TreeGrafter"/>
</dbReference>
<evidence type="ECO:0000256" key="2">
    <source>
        <dbReference type="ARBA" id="ARBA00023235"/>
    </source>
</evidence>
<comment type="similarity">
    <text evidence="1">Belongs to the PhzF family.</text>
</comment>
<dbReference type="SUPFAM" id="SSF54506">
    <property type="entry name" value="Diaminopimelate epimerase-like"/>
    <property type="match status" value="1"/>
</dbReference>
<dbReference type="EMBL" id="KN833053">
    <property type="protein sequence ID" value="KIM74922.1"/>
    <property type="molecule type" value="Genomic_DNA"/>
</dbReference>
<dbReference type="InParanoid" id="A0A0C3BC69"/>
<keyword evidence="2" id="KW-0413">Isomerase</keyword>
<sequence length="342" mass="37637">MSFTAPFSFFDVFTSSPTCGNPAAVVFLPTRKQQETLQEIASSLDQPIAVFLSRSDTACDHGVATFDVHWFTSTTEMPIIGHGLIAAAAALFAPDPSSHKADLFDLAPETTTIQFRSEADVTLTTRRHTLANWYELELPASPTTPIPLDSDEGRRICRIIGRALGCEKVDGDAVVFVGKGGEGYENYLMVELDQNVDLGACEVDTGILTETQPYTINVLSSEGHRDKDIAFVSRMFAPTVGLPEDHVYGSAHALLTPYYTSKRRARSEEPSSQPAVNLELHAKQMSKRGGDLRVVWDEERGIVKIAGEVVRTGGGSWVYKSVDKYDPGTYVYKDGWKASYRW</sequence>